<keyword evidence="3" id="KW-1185">Reference proteome</keyword>
<evidence type="ECO:0000256" key="1">
    <source>
        <dbReference type="SAM" id="SignalP"/>
    </source>
</evidence>
<dbReference type="EMBL" id="JAGSSV010000004">
    <property type="protein sequence ID" value="MBR7888354.1"/>
    <property type="molecule type" value="Genomic_DNA"/>
</dbReference>
<evidence type="ECO:0000313" key="2">
    <source>
        <dbReference type="EMBL" id="MBR7888354.1"/>
    </source>
</evidence>
<reference evidence="3" key="2">
    <citation type="submission" date="2023-07" db="EMBL/GenBank/DDBJ databases">
        <title>Marinomonas vulgaris A79, complete genome.</title>
        <authorList>
            <person name="Ying J.-J."/>
        </authorList>
    </citation>
    <scope>NUCLEOTIDE SEQUENCE [LARGE SCALE GENOMIC DNA]</scope>
    <source>
        <strain evidence="3">A79</strain>
    </source>
</reference>
<feature type="chain" id="PRO_5045049450" description="Lipoprotein" evidence="1">
    <location>
        <begin position="29"/>
        <end position="212"/>
    </location>
</feature>
<proteinExistence type="predicted"/>
<name>A0ABS5HBK8_9GAMM</name>
<sequence length="212" mass="22923">MKKEPQLAALIAVATLTLAGCASSPDSASSLATDAEQTQTITQIDAVRKAITEAEGQIKQATEEELSWFASNDMDAANKALAEAKKYYAEFEMDPTQANKSTGFFSSQTNISATEDAIVQFNTHLTSARDIKATALDILTDAFDYRTQLTLIDAQEYFPSTVEELNKTLKKLVDQVADGKTDSALAAQPALVAQQRTLEVKTVTAIYLTDAK</sequence>
<keyword evidence="1" id="KW-0732">Signal</keyword>
<dbReference type="RefSeq" id="WP_211535698.1">
    <property type="nucleotide sequence ID" value="NZ_JAGSSV010000004.1"/>
</dbReference>
<accession>A0ABS5HBK8</accession>
<feature type="signal peptide" evidence="1">
    <location>
        <begin position="1"/>
        <end position="28"/>
    </location>
</feature>
<protein>
    <recommendedName>
        <fullName evidence="4">Lipoprotein</fullName>
    </recommendedName>
</protein>
<organism evidence="2 3">
    <name type="scientific">Marinomonas vulgaris</name>
    <dbReference type="NCBI Taxonomy" id="2823372"/>
    <lineage>
        <taxon>Bacteria</taxon>
        <taxon>Pseudomonadati</taxon>
        <taxon>Pseudomonadota</taxon>
        <taxon>Gammaproteobacteria</taxon>
        <taxon>Oceanospirillales</taxon>
        <taxon>Oceanospirillaceae</taxon>
        <taxon>Marinomonas</taxon>
    </lineage>
</organism>
<comment type="caution">
    <text evidence="2">The sequence shown here is derived from an EMBL/GenBank/DDBJ whole genome shotgun (WGS) entry which is preliminary data.</text>
</comment>
<reference evidence="2 3" key="1">
    <citation type="submission" date="2021-04" db="EMBL/GenBank/DDBJ databases">
        <authorList>
            <person name="Sun C."/>
        </authorList>
    </citation>
    <scope>NUCLEOTIDE SEQUENCE [LARGE SCALE GENOMIC DNA]</scope>
    <source>
        <strain evidence="2 3">A79</strain>
    </source>
</reference>
<gene>
    <name evidence="2" type="ORF">J9B83_05310</name>
</gene>
<evidence type="ECO:0008006" key="4">
    <source>
        <dbReference type="Google" id="ProtNLM"/>
    </source>
</evidence>
<evidence type="ECO:0000313" key="3">
    <source>
        <dbReference type="Proteomes" id="UP000679722"/>
    </source>
</evidence>
<dbReference type="PROSITE" id="PS51257">
    <property type="entry name" value="PROKAR_LIPOPROTEIN"/>
    <property type="match status" value="1"/>
</dbReference>
<dbReference type="Proteomes" id="UP000679722">
    <property type="component" value="Unassembled WGS sequence"/>
</dbReference>